<dbReference type="Proteomes" id="UP001176941">
    <property type="component" value="Chromosome 15"/>
</dbReference>
<feature type="compositionally biased region" description="Low complexity" evidence="1">
    <location>
        <begin position="56"/>
        <end position="72"/>
    </location>
</feature>
<proteinExistence type="predicted"/>
<keyword evidence="3" id="KW-1185">Reference proteome</keyword>
<organism evidence="2 3">
    <name type="scientific">Rangifer tarandus platyrhynchus</name>
    <name type="common">Svalbard reindeer</name>
    <dbReference type="NCBI Taxonomy" id="3082113"/>
    <lineage>
        <taxon>Eukaryota</taxon>
        <taxon>Metazoa</taxon>
        <taxon>Chordata</taxon>
        <taxon>Craniata</taxon>
        <taxon>Vertebrata</taxon>
        <taxon>Euteleostomi</taxon>
        <taxon>Mammalia</taxon>
        <taxon>Eutheria</taxon>
        <taxon>Laurasiatheria</taxon>
        <taxon>Artiodactyla</taxon>
        <taxon>Ruminantia</taxon>
        <taxon>Pecora</taxon>
        <taxon>Cervidae</taxon>
        <taxon>Odocoileinae</taxon>
        <taxon>Rangifer</taxon>
    </lineage>
</organism>
<evidence type="ECO:0000313" key="3">
    <source>
        <dbReference type="Proteomes" id="UP001176941"/>
    </source>
</evidence>
<gene>
    <name evidence="2" type="ORF">MRATA1EN1_LOCUS6351</name>
</gene>
<feature type="region of interest" description="Disordered" evidence="1">
    <location>
        <begin position="1"/>
        <end position="113"/>
    </location>
</feature>
<protein>
    <submittedName>
        <fullName evidence="2">Uncharacterized protein</fullName>
    </submittedName>
</protein>
<dbReference type="EMBL" id="OX459951">
    <property type="protein sequence ID" value="CAI9157389.1"/>
    <property type="molecule type" value="Genomic_DNA"/>
</dbReference>
<accession>A0ABN8Y7P3</accession>
<name>A0ABN8Y7P3_RANTA</name>
<sequence>MSSGPLPGPREAQEECWEAGWDPEISGVGGGGEARERVPVTPPWLSPLPDSQPTRSSAAGSLSPSPALTSPAGFGGPLTSPVEQGCCLSVLLPPELSDDEGAPSGPSASLPGF</sequence>
<reference evidence="2" key="1">
    <citation type="submission" date="2023-04" db="EMBL/GenBank/DDBJ databases">
        <authorList>
            <consortium name="ELIXIR-Norway"/>
        </authorList>
    </citation>
    <scope>NUCLEOTIDE SEQUENCE [LARGE SCALE GENOMIC DNA]</scope>
</reference>
<evidence type="ECO:0000256" key="1">
    <source>
        <dbReference type="SAM" id="MobiDB-lite"/>
    </source>
</evidence>
<evidence type="ECO:0000313" key="2">
    <source>
        <dbReference type="EMBL" id="CAI9157389.1"/>
    </source>
</evidence>